<gene>
    <name evidence="6" type="ORF">MGL_2066</name>
</gene>
<feature type="compositionally biased region" description="Polar residues" evidence="5">
    <location>
        <begin position="216"/>
        <end position="231"/>
    </location>
</feature>
<dbReference type="GO" id="GO:0003743">
    <property type="term" value="F:translation initiation factor activity"/>
    <property type="evidence" value="ECO:0007669"/>
    <property type="project" value="UniProtKB-KW"/>
</dbReference>
<evidence type="ECO:0000256" key="2">
    <source>
        <dbReference type="ARBA" id="ARBA00022540"/>
    </source>
</evidence>
<dbReference type="GeneID" id="5855374"/>
<dbReference type="VEuPathDB" id="FungiDB:MGL_2066"/>
<name>A8Q0Q3_MALGO</name>
<dbReference type="PANTHER" id="PTHR21681">
    <property type="entry name" value="EUKARYOTIC TRANSLATION INITIATION FACTOR 3 SUBUNIT J"/>
    <property type="match status" value="1"/>
</dbReference>
<evidence type="ECO:0000313" key="6">
    <source>
        <dbReference type="EMBL" id="EDP43853.1"/>
    </source>
</evidence>
<keyword evidence="1" id="KW-0963">Cytoplasm</keyword>
<dbReference type="GO" id="GO:0005852">
    <property type="term" value="C:eukaryotic translation initiation factor 3 complex"/>
    <property type="evidence" value="ECO:0007669"/>
    <property type="project" value="InterPro"/>
</dbReference>
<proteinExistence type="predicted"/>
<keyword evidence="2" id="KW-0396">Initiation factor</keyword>
<keyword evidence="3" id="KW-0648">Protein biosynthesis</keyword>
<protein>
    <recommendedName>
        <fullName evidence="4">Eukaryotic translation initiation factor 3 30 kDa subunit</fullName>
    </recommendedName>
</protein>
<feature type="compositionally biased region" description="Basic and acidic residues" evidence="5">
    <location>
        <begin position="92"/>
        <end position="107"/>
    </location>
</feature>
<evidence type="ECO:0000256" key="1">
    <source>
        <dbReference type="ARBA" id="ARBA00022490"/>
    </source>
</evidence>
<dbReference type="OMA" id="KNIANTW"/>
<dbReference type="OrthoDB" id="20381at2759"/>
<evidence type="ECO:0000256" key="3">
    <source>
        <dbReference type="ARBA" id="ARBA00022917"/>
    </source>
</evidence>
<dbReference type="InterPro" id="IPR013906">
    <property type="entry name" value="eIF3j"/>
</dbReference>
<dbReference type="InterPro" id="IPR023194">
    <property type="entry name" value="eIF3-like_dom_sf"/>
</dbReference>
<evidence type="ECO:0000256" key="4">
    <source>
        <dbReference type="ARBA" id="ARBA00029904"/>
    </source>
</evidence>
<feature type="region of interest" description="Disordered" evidence="5">
    <location>
        <begin position="1"/>
        <end position="109"/>
    </location>
</feature>
<organism evidence="6 7">
    <name type="scientific">Malassezia globosa (strain ATCC MYA-4612 / CBS 7966)</name>
    <name type="common">Dandruff-associated fungus</name>
    <dbReference type="NCBI Taxonomy" id="425265"/>
    <lineage>
        <taxon>Eukaryota</taxon>
        <taxon>Fungi</taxon>
        <taxon>Dikarya</taxon>
        <taxon>Basidiomycota</taxon>
        <taxon>Ustilaginomycotina</taxon>
        <taxon>Malasseziomycetes</taxon>
        <taxon>Malasseziales</taxon>
        <taxon>Malasseziaceae</taxon>
        <taxon>Malassezia</taxon>
    </lineage>
</organism>
<feature type="compositionally biased region" description="Acidic residues" evidence="5">
    <location>
        <begin position="78"/>
        <end position="91"/>
    </location>
</feature>
<feature type="compositionally biased region" description="Acidic residues" evidence="5">
    <location>
        <begin position="25"/>
        <end position="43"/>
    </location>
</feature>
<dbReference type="PANTHER" id="PTHR21681:SF0">
    <property type="entry name" value="EUKARYOTIC TRANSLATION INITIATION FACTOR 3 SUBUNIT J"/>
    <property type="match status" value="1"/>
</dbReference>
<dbReference type="Gene3D" id="1.10.246.60">
    <property type="entry name" value="Eukaryotic translation initiation factor 3 like domains"/>
    <property type="match status" value="1"/>
</dbReference>
<accession>A8Q0Q3</accession>
<dbReference type="Proteomes" id="UP000008837">
    <property type="component" value="Unassembled WGS sequence"/>
</dbReference>
<dbReference type="STRING" id="425265.A8Q0Q3"/>
<evidence type="ECO:0000313" key="7">
    <source>
        <dbReference type="Proteomes" id="UP000008837"/>
    </source>
</evidence>
<comment type="caution">
    <text evidence="6">The sequence shown here is derived from an EMBL/GenBank/DDBJ whole genome shotgun (WGS) entry which is preliminary data.</text>
</comment>
<evidence type="ECO:0000256" key="5">
    <source>
        <dbReference type="SAM" id="MobiDB-lite"/>
    </source>
</evidence>
<dbReference type="Pfam" id="PF08597">
    <property type="entry name" value="eIF3_subunit"/>
    <property type="match status" value="1"/>
</dbReference>
<dbReference type="KEGG" id="mgl:MGL_2066"/>
<dbReference type="AlphaFoldDB" id="A8Q0Q3"/>
<feature type="region of interest" description="Disordered" evidence="5">
    <location>
        <begin position="204"/>
        <end position="231"/>
    </location>
</feature>
<dbReference type="RefSeq" id="XP_001731067.1">
    <property type="nucleotide sequence ID" value="XM_001731015.1"/>
</dbReference>
<dbReference type="InParanoid" id="A8Q0Q3"/>
<keyword evidence="7" id="KW-1185">Reference proteome</keyword>
<dbReference type="EMBL" id="AAYY01000006">
    <property type="protein sequence ID" value="EDP43853.1"/>
    <property type="molecule type" value="Genomic_DNA"/>
</dbReference>
<reference evidence="6 7" key="1">
    <citation type="journal article" date="2007" name="Proc. Natl. Acad. Sci. U.S.A.">
        <title>Dandruff-associated Malassezia genomes reveal convergent and divergent virulence traits shared with plant and human fungal pathogens.</title>
        <authorList>
            <person name="Xu J."/>
            <person name="Saunders C.W."/>
            <person name="Hu P."/>
            <person name="Grant R.A."/>
            <person name="Boekhout T."/>
            <person name="Kuramae E.E."/>
            <person name="Kronstad J.W."/>
            <person name="Deangelis Y.M."/>
            <person name="Reeder N.L."/>
            <person name="Johnstone K.R."/>
            <person name="Leland M."/>
            <person name="Fieno A.M."/>
            <person name="Begley W.M."/>
            <person name="Sun Y."/>
            <person name="Lacey M.P."/>
            <person name="Chaudhary T."/>
            <person name="Keough T."/>
            <person name="Chu L."/>
            <person name="Sears R."/>
            <person name="Yuan B."/>
            <person name="Dawson T.L.Jr."/>
        </authorList>
    </citation>
    <scope>NUCLEOTIDE SEQUENCE [LARGE SCALE GENOMIC DNA]</scope>
    <source>
        <strain evidence="7">ATCC MYA-4612 / CBS 7966</strain>
    </source>
</reference>
<sequence length="254" mass="28904">MSDWENDDNVQPQAPAFVPRRRFEDEDLEDDDVKDDWEEEDEEPKPAPAPAPEPKKRLSVKQKIAEKEAMKQNNTGNDFDDWELEQPQENEDERRRREKEAQIRSDLDNAATLLGSTSLDAKKDNLAVDSQTVSLSDAKPSSKEDWEAFAKSLYDKLILPKASRPGFDKHFFPKMITLLTTNGLRDVDMRKGSTKLRELAEAKVKADKDMKRTGGNLRNLQNAKPKQVGTSSAKNTFDLKAYGDEALDDDLDFM</sequence>